<name>A0A6H5HIL5_9HEMI</name>
<evidence type="ECO:0000313" key="2">
    <source>
        <dbReference type="Proteomes" id="UP000479000"/>
    </source>
</evidence>
<reference evidence="1 2" key="1">
    <citation type="submission" date="2020-02" db="EMBL/GenBank/DDBJ databases">
        <authorList>
            <person name="Ferguson B K."/>
        </authorList>
    </citation>
    <scope>NUCLEOTIDE SEQUENCE [LARGE SCALE GENOMIC DNA]</scope>
</reference>
<gene>
    <name evidence="1" type="ORF">NTEN_LOCUS21523</name>
</gene>
<sequence length="81" mass="9491">MEVRVLCVIYAPLVFYLPSQHRRTRACVPAYTKDAFLCEPARGTFDDYRGLQRSGGDRIEGHYGVNDRQNREIRRWNGDKE</sequence>
<accession>A0A6H5HIL5</accession>
<keyword evidence="2" id="KW-1185">Reference proteome</keyword>
<evidence type="ECO:0000313" key="1">
    <source>
        <dbReference type="EMBL" id="CAB0017526.1"/>
    </source>
</evidence>
<organism evidence="1 2">
    <name type="scientific">Nesidiocoris tenuis</name>
    <dbReference type="NCBI Taxonomy" id="355587"/>
    <lineage>
        <taxon>Eukaryota</taxon>
        <taxon>Metazoa</taxon>
        <taxon>Ecdysozoa</taxon>
        <taxon>Arthropoda</taxon>
        <taxon>Hexapoda</taxon>
        <taxon>Insecta</taxon>
        <taxon>Pterygota</taxon>
        <taxon>Neoptera</taxon>
        <taxon>Paraneoptera</taxon>
        <taxon>Hemiptera</taxon>
        <taxon>Heteroptera</taxon>
        <taxon>Panheteroptera</taxon>
        <taxon>Cimicomorpha</taxon>
        <taxon>Miridae</taxon>
        <taxon>Dicyphina</taxon>
        <taxon>Nesidiocoris</taxon>
    </lineage>
</organism>
<protein>
    <submittedName>
        <fullName evidence="1">Uncharacterized protein</fullName>
    </submittedName>
</protein>
<proteinExistence type="predicted"/>
<feature type="non-terminal residue" evidence="1">
    <location>
        <position position="81"/>
    </location>
</feature>
<dbReference type="EMBL" id="CADCXU010031528">
    <property type="protein sequence ID" value="CAB0017526.1"/>
    <property type="molecule type" value="Genomic_DNA"/>
</dbReference>
<dbReference type="AlphaFoldDB" id="A0A6H5HIL5"/>
<dbReference type="Proteomes" id="UP000479000">
    <property type="component" value="Unassembled WGS sequence"/>
</dbReference>